<feature type="transmembrane region" description="Helical" evidence="1">
    <location>
        <begin position="215"/>
        <end position="235"/>
    </location>
</feature>
<protein>
    <submittedName>
        <fullName evidence="2">Uncharacterized protein</fullName>
    </submittedName>
</protein>
<keyword evidence="1" id="KW-0812">Transmembrane</keyword>
<dbReference type="EMBL" id="CADEPM010000007">
    <property type="protein sequence ID" value="CAB3408650.1"/>
    <property type="molecule type" value="Genomic_DNA"/>
</dbReference>
<reference evidence="2 3" key="1">
    <citation type="submission" date="2020-04" db="EMBL/GenBank/DDBJ databases">
        <authorList>
            <person name="Laetsch R D."/>
            <person name="Stevens L."/>
            <person name="Kumar S."/>
            <person name="Blaxter L. M."/>
        </authorList>
    </citation>
    <scope>NUCLEOTIDE SEQUENCE [LARGE SCALE GENOMIC DNA]</scope>
</reference>
<accession>A0A8S1F402</accession>
<dbReference type="AlphaFoldDB" id="A0A8S1F402"/>
<proteinExistence type="predicted"/>
<feature type="transmembrane region" description="Helical" evidence="1">
    <location>
        <begin position="295"/>
        <end position="315"/>
    </location>
</feature>
<dbReference type="Proteomes" id="UP000494206">
    <property type="component" value="Unassembled WGS sequence"/>
</dbReference>
<feature type="transmembrane region" description="Helical" evidence="1">
    <location>
        <begin position="115"/>
        <end position="137"/>
    </location>
</feature>
<evidence type="ECO:0000313" key="2">
    <source>
        <dbReference type="EMBL" id="CAB3408650.1"/>
    </source>
</evidence>
<keyword evidence="1" id="KW-1133">Transmembrane helix</keyword>
<feature type="transmembrane region" description="Helical" evidence="1">
    <location>
        <begin position="387"/>
        <end position="405"/>
    </location>
</feature>
<gene>
    <name evidence="2" type="ORF">CBOVIS_LOCUS10404</name>
</gene>
<keyword evidence="3" id="KW-1185">Reference proteome</keyword>
<feature type="transmembrane region" description="Helical" evidence="1">
    <location>
        <begin position="360"/>
        <end position="381"/>
    </location>
</feature>
<keyword evidence="1" id="KW-0472">Membrane</keyword>
<evidence type="ECO:0000256" key="1">
    <source>
        <dbReference type="SAM" id="Phobius"/>
    </source>
</evidence>
<sequence length="421" mass="48319">MQANRNYAWLESTLFVTAFSLWVCSILREIPIRAVPVTEALKDAIGHSETCSFSLEADDKRGIILKNFPLEFFDDDVLKQKFQYVVERIIENPYVILEWFGSQLDMNPIFFEAIFSQYVLGTLVAFVVLGFIIDLLLIQPISNRLQDVLKLEAIEKREKTVLQSAIKKFVARKLIILCYVIVPQGIDSRHEEKFFKDFASFVNSQFQMFSKFTDITFFAIWFILVGFLFIIAQTINTRFEWTIRFCNNENRKLQGTTAIVSLIVLLFGLFMISIWMVVIGLLSSVILYPPYAVTIVLYAILCVLNTGFVMCRICFCFSASNAEITGLNDENGKPIVDDEIVSRFVALGGHYYKSLVVLRIVYQILTHLIGITIYAIIMVVGTCVNHRLLAILFYAPIASHFRQLFSIDMSLRKRNLEIVML</sequence>
<name>A0A8S1F402_9PELO</name>
<evidence type="ECO:0000313" key="3">
    <source>
        <dbReference type="Proteomes" id="UP000494206"/>
    </source>
</evidence>
<feature type="transmembrane region" description="Helical" evidence="1">
    <location>
        <begin position="256"/>
        <end position="289"/>
    </location>
</feature>
<comment type="caution">
    <text evidence="2">The sequence shown here is derived from an EMBL/GenBank/DDBJ whole genome shotgun (WGS) entry which is preliminary data.</text>
</comment>
<organism evidence="2 3">
    <name type="scientific">Caenorhabditis bovis</name>
    <dbReference type="NCBI Taxonomy" id="2654633"/>
    <lineage>
        <taxon>Eukaryota</taxon>
        <taxon>Metazoa</taxon>
        <taxon>Ecdysozoa</taxon>
        <taxon>Nematoda</taxon>
        <taxon>Chromadorea</taxon>
        <taxon>Rhabditida</taxon>
        <taxon>Rhabditina</taxon>
        <taxon>Rhabditomorpha</taxon>
        <taxon>Rhabditoidea</taxon>
        <taxon>Rhabditidae</taxon>
        <taxon>Peloderinae</taxon>
        <taxon>Caenorhabditis</taxon>
    </lineage>
</organism>